<gene>
    <name evidence="1" type="primary">ORF115_2</name>
    <name evidence="1" type="ORF">MeaeMp41</name>
</gene>
<proteinExistence type="predicted"/>
<geneLocation type="mitochondrion" evidence="1"/>
<dbReference type="RefSeq" id="YP_002860277.1">
    <property type="nucleotide sequence ID" value="NC_012651.1"/>
</dbReference>
<keyword evidence="1" id="KW-0496">Mitochondrion</keyword>
<organism evidence="1">
    <name type="scientific">Nothoceros aenigmaticus</name>
    <dbReference type="NCBI Taxonomy" id="13813"/>
    <lineage>
        <taxon>Eukaryota</taxon>
        <taxon>Viridiplantae</taxon>
        <taxon>Streptophyta</taxon>
        <taxon>Embryophyta</taxon>
        <taxon>Anthocerotophyta</taxon>
        <taxon>Anthocerotopsida</taxon>
        <taxon>Dendrocerotidae</taxon>
        <taxon>Dendrocerotales</taxon>
        <taxon>Dendrocerotaceae</taxon>
        <taxon>Dendrocerotoideae</taxon>
        <taxon>Nothoceros</taxon>
    </lineage>
</organism>
<dbReference type="AlphaFoldDB" id="C3RYP4"/>
<dbReference type="GeneID" id="7804535"/>
<accession>C3RYP4</accession>
<protein>
    <submittedName>
        <fullName evidence="1">Uncharacterized protein ORF115_2</fullName>
    </submittedName>
</protein>
<dbReference type="EMBL" id="EU660574">
    <property type="protein sequence ID" value="ACC86800.1"/>
    <property type="molecule type" value="Genomic_DNA"/>
</dbReference>
<sequence>MRPGWGGRGLSIHPGEEVLITGLDCSLALQKKVAPLERPYLINPQCAHVLLWPLCVSSCHFFNLLRMAEIRQKDSEAVQATAAQRDAGQTRTAAAENDDSAHVGKDYYFSLSRSL</sequence>
<reference evidence="1" key="1">
    <citation type="journal article" date="2009" name="J. Mol. Evol.">
        <title>The complete mitochondrial genome sequence of the hornwort Megaceros aenigmaticus shows a mixed mode of conservative yet dynamic evolution in early land plant mitochondrial genomes.</title>
        <authorList>
            <person name="Li L."/>
            <person name="Wang B."/>
            <person name="Liu Y."/>
            <person name="Qiu Y.L."/>
        </authorList>
    </citation>
    <scope>NUCLEOTIDE SEQUENCE</scope>
</reference>
<evidence type="ECO:0000313" key="1">
    <source>
        <dbReference type="EMBL" id="ACC86800.1"/>
    </source>
</evidence>
<name>C3RYP4_9EMBR</name>